<evidence type="ECO:0000313" key="3">
    <source>
        <dbReference type="Proteomes" id="UP000013962"/>
    </source>
</evidence>
<feature type="transmembrane region" description="Helical" evidence="1">
    <location>
        <begin position="6"/>
        <end position="24"/>
    </location>
</feature>
<gene>
    <name evidence="2" type="ORF">MHP168L_678</name>
</gene>
<keyword evidence="1" id="KW-1133">Transmembrane helix</keyword>
<dbReference type="RefSeq" id="WP_014580033.1">
    <property type="nucleotide sequence ID" value="NC_021283.1"/>
</dbReference>
<reference evidence="2 3" key="1">
    <citation type="journal article" date="2013" name="BMC Genomics">
        <title>Comparative genomic analyses of Mycoplasma hyopneumoniae pathogenic 168 strain and its high-passaged attenuated strain.</title>
        <authorList>
            <person name="Liu W."/>
            <person name="Xiao S."/>
            <person name="Li M."/>
            <person name="Guo S."/>
            <person name="Li S."/>
            <person name="Luo R."/>
            <person name="Feng Z."/>
            <person name="Li B."/>
            <person name="Zhou Z."/>
            <person name="Shao G."/>
            <person name="Chen H."/>
            <person name="Fang L."/>
        </authorList>
    </citation>
    <scope>NUCLEOTIDE SEQUENCE [LARGE SCALE GENOMIC DNA]</scope>
    <source>
        <strain evidence="2 3">168-L</strain>
    </source>
</reference>
<dbReference type="EMBL" id="CP003131">
    <property type="protein sequence ID" value="AGM22442.1"/>
    <property type="molecule type" value="Genomic_DNA"/>
</dbReference>
<keyword evidence="1" id="KW-0812">Transmembrane</keyword>
<proteinExistence type="predicted"/>
<evidence type="ECO:0000256" key="1">
    <source>
        <dbReference type="SAM" id="Phobius"/>
    </source>
</evidence>
<sequence>METGHLIGAISALIFWSSFGVYIQKADQKKRLKMFIFKTPRRKQSLVSFYFLMIFCLIYGVFYVVFDL</sequence>
<evidence type="ECO:0000313" key="2">
    <source>
        <dbReference type="EMBL" id="AGM22442.1"/>
    </source>
</evidence>
<accession>A0ABM5NPW5</accession>
<keyword evidence="1" id="KW-0472">Membrane</keyword>
<keyword evidence="3" id="KW-1185">Reference proteome</keyword>
<organism evidence="2 3">
    <name type="scientific">Mesomycoplasma hyopneumoniae 168-L</name>
    <dbReference type="NCBI Taxonomy" id="1116211"/>
    <lineage>
        <taxon>Bacteria</taxon>
        <taxon>Bacillati</taxon>
        <taxon>Mycoplasmatota</taxon>
        <taxon>Mycoplasmoidales</taxon>
        <taxon>Metamycoplasmataceae</taxon>
        <taxon>Mesomycoplasma</taxon>
    </lineage>
</organism>
<dbReference type="Proteomes" id="UP000013962">
    <property type="component" value="Chromosome"/>
</dbReference>
<evidence type="ECO:0008006" key="4">
    <source>
        <dbReference type="Google" id="ProtNLM"/>
    </source>
</evidence>
<feature type="transmembrane region" description="Helical" evidence="1">
    <location>
        <begin position="45"/>
        <end position="66"/>
    </location>
</feature>
<protein>
    <recommendedName>
        <fullName evidence="4">Peptidase S54 rhomboid domain-containing protein</fullName>
    </recommendedName>
</protein>
<name>A0ABM5NPW5_MESH1</name>